<feature type="region of interest" description="Disordered" evidence="1">
    <location>
        <begin position="117"/>
        <end position="153"/>
    </location>
</feature>
<feature type="compositionally biased region" description="Basic and acidic residues" evidence="1">
    <location>
        <begin position="68"/>
        <end position="77"/>
    </location>
</feature>
<evidence type="ECO:0000259" key="3">
    <source>
        <dbReference type="Pfam" id="PF14364"/>
    </source>
</evidence>
<dbReference type="PANTHER" id="PTHR35762">
    <property type="entry name" value="TRANSMEMBRANE PROTEIN"/>
    <property type="match status" value="1"/>
</dbReference>
<proteinExistence type="predicted"/>
<keyword evidence="2" id="KW-0812">Transmembrane</keyword>
<dbReference type="InterPro" id="IPR025520">
    <property type="entry name" value="DUF4408"/>
</dbReference>
<feature type="region of interest" description="Disordered" evidence="1">
    <location>
        <begin position="60"/>
        <end position="99"/>
    </location>
</feature>
<feature type="domain" description="DUF4408" evidence="3">
    <location>
        <begin position="18"/>
        <end position="38"/>
    </location>
</feature>
<keyword evidence="2" id="KW-0472">Membrane</keyword>
<feature type="compositionally biased region" description="Basic and acidic residues" evidence="1">
    <location>
        <begin position="117"/>
        <end position="129"/>
    </location>
</feature>
<dbReference type="Pfam" id="PF14364">
    <property type="entry name" value="DUF4408"/>
    <property type="match status" value="1"/>
</dbReference>
<dbReference type="Pfam" id="PF05553">
    <property type="entry name" value="DUF761"/>
    <property type="match status" value="1"/>
</dbReference>
<gene>
    <name evidence="4" type="ORF">FSB_LOCUS38252</name>
</gene>
<protein>
    <recommendedName>
        <fullName evidence="3">DUF4408 domain-containing protein</fullName>
    </recommendedName>
</protein>
<accession>A0A2N9HFD2</accession>
<organism evidence="4">
    <name type="scientific">Fagus sylvatica</name>
    <name type="common">Beechnut</name>
    <dbReference type="NCBI Taxonomy" id="28930"/>
    <lineage>
        <taxon>Eukaryota</taxon>
        <taxon>Viridiplantae</taxon>
        <taxon>Streptophyta</taxon>
        <taxon>Embryophyta</taxon>
        <taxon>Tracheophyta</taxon>
        <taxon>Spermatophyta</taxon>
        <taxon>Magnoliopsida</taxon>
        <taxon>eudicotyledons</taxon>
        <taxon>Gunneridae</taxon>
        <taxon>Pentapetalae</taxon>
        <taxon>rosids</taxon>
        <taxon>fabids</taxon>
        <taxon>Fagales</taxon>
        <taxon>Fagaceae</taxon>
        <taxon>Fagus</taxon>
    </lineage>
</organism>
<evidence type="ECO:0000256" key="2">
    <source>
        <dbReference type="SAM" id="Phobius"/>
    </source>
</evidence>
<dbReference type="EMBL" id="OIVN01003334">
    <property type="protein sequence ID" value="SPD10370.1"/>
    <property type="molecule type" value="Genomic_DNA"/>
</dbReference>
<name>A0A2N9HFD2_FAGSY</name>
<evidence type="ECO:0000256" key="1">
    <source>
        <dbReference type="SAM" id="MobiDB-lite"/>
    </source>
</evidence>
<dbReference type="PANTHER" id="PTHR35762:SF5">
    <property type="entry name" value="DUF4408 DOMAIN-CONTAINING PROTEIN"/>
    <property type="match status" value="1"/>
</dbReference>
<feature type="compositionally biased region" description="Acidic residues" evidence="1">
    <location>
        <begin position="130"/>
        <end position="147"/>
    </location>
</feature>
<dbReference type="InterPro" id="IPR008480">
    <property type="entry name" value="DUF761_pln"/>
</dbReference>
<feature type="transmembrane region" description="Helical" evidence="2">
    <location>
        <begin position="12"/>
        <end position="34"/>
    </location>
</feature>
<evidence type="ECO:0000313" key="4">
    <source>
        <dbReference type="EMBL" id="SPD10370.1"/>
    </source>
</evidence>
<dbReference type="AlphaFoldDB" id="A0A2N9HFD2"/>
<reference evidence="4" key="1">
    <citation type="submission" date="2018-02" db="EMBL/GenBank/DDBJ databases">
        <authorList>
            <person name="Cohen D.B."/>
            <person name="Kent A.D."/>
        </authorList>
    </citation>
    <scope>NUCLEOTIDE SEQUENCE</scope>
</reference>
<keyword evidence="2" id="KW-1133">Transmembrane helix</keyword>
<sequence>MKNFLFTSLPNISSFFVNPKCLFIVVNVIVVFLVGESKIVSSNSSPVNELYDKQVEMSQSLRGNSTLEEGKERKMEMNSDAYDGCSKRNQSLKGDSTLLEKKEERKLEMNLMEDSMDRIEGKEMKKEEVKVDDDDDDDGEGEEEGLPAEELNKRADEFIARVNKQIWLEAKLLVCTKA</sequence>